<keyword evidence="13" id="KW-1185">Reference proteome</keyword>
<feature type="domain" description="Alpha-D-phosphohexomutase alpha/beta/alpha" evidence="11">
    <location>
        <begin position="61"/>
        <end position="91"/>
    </location>
</feature>
<dbReference type="Pfam" id="PF02878">
    <property type="entry name" value="PGM_PMM_I"/>
    <property type="match status" value="1"/>
</dbReference>
<dbReference type="Proteomes" id="UP000789375">
    <property type="component" value="Unassembled WGS sequence"/>
</dbReference>
<evidence type="ECO:0000256" key="2">
    <source>
        <dbReference type="ARBA" id="ARBA00001946"/>
    </source>
</evidence>
<dbReference type="AlphaFoldDB" id="A0A9N9IUF3"/>
<dbReference type="PROSITE" id="PS00710">
    <property type="entry name" value="PGM_PMM"/>
    <property type="match status" value="1"/>
</dbReference>
<dbReference type="InterPro" id="IPR016066">
    <property type="entry name" value="A-D-PHexomutase_CS"/>
</dbReference>
<evidence type="ECO:0000256" key="1">
    <source>
        <dbReference type="ARBA" id="ARBA00000558"/>
    </source>
</evidence>
<dbReference type="GO" id="GO:0000287">
    <property type="term" value="F:magnesium ion binding"/>
    <property type="evidence" value="ECO:0007669"/>
    <property type="project" value="InterPro"/>
</dbReference>
<evidence type="ECO:0000256" key="5">
    <source>
        <dbReference type="ARBA" id="ARBA00012731"/>
    </source>
</evidence>
<gene>
    <name evidence="12" type="ORF">FMOSSE_LOCUS16450</name>
</gene>
<feature type="non-terminal residue" evidence="12">
    <location>
        <position position="129"/>
    </location>
</feature>
<dbReference type="Gene3D" id="3.40.120.10">
    <property type="entry name" value="Alpha-D-Glucose-1,6-Bisphosphate, subunit A, domain 3"/>
    <property type="match status" value="1"/>
</dbReference>
<dbReference type="GO" id="GO:0006048">
    <property type="term" value="P:UDP-N-acetylglucosamine biosynthetic process"/>
    <property type="evidence" value="ECO:0007669"/>
    <property type="project" value="TreeGrafter"/>
</dbReference>
<dbReference type="InterPro" id="IPR016055">
    <property type="entry name" value="A-D-PHexomutase_a/b/a-I/II/III"/>
</dbReference>
<comment type="pathway">
    <text evidence="3">Nucleotide-sugar biosynthesis; UDP-N-acetyl-alpha-D-glucosamine biosynthesis; N-acetyl-alpha-D-glucosamine 1-phosphate from alpha-D-glucosamine 6-phosphate (route I): step 2/2.</text>
</comment>
<dbReference type="EMBL" id="CAJVPP010023385">
    <property type="protein sequence ID" value="CAG8747205.1"/>
    <property type="molecule type" value="Genomic_DNA"/>
</dbReference>
<evidence type="ECO:0000256" key="3">
    <source>
        <dbReference type="ARBA" id="ARBA00004865"/>
    </source>
</evidence>
<dbReference type="PANTHER" id="PTHR45955:SF1">
    <property type="entry name" value="PHOSPHOACETYLGLUCOSAMINE MUTASE"/>
    <property type="match status" value="1"/>
</dbReference>
<reference evidence="12" key="1">
    <citation type="submission" date="2021-06" db="EMBL/GenBank/DDBJ databases">
        <authorList>
            <person name="Kallberg Y."/>
            <person name="Tangrot J."/>
            <person name="Rosling A."/>
        </authorList>
    </citation>
    <scope>NUCLEOTIDE SEQUENCE</scope>
    <source>
        <strain evidence="12">87-6 pot B 2015</strain>
    </source>
</reference>
<evidence type="ECO:0000256" key="6">
    <source>
        <dbReference type="ARBA" id="ARBA00022723"/>
    </source>
</evidence>
<evidence type="ECO:0000256" key="10">
    <source>
        <dbReference type="ARBA" id="ARBA00032065"/>
    </source>
</evidence>
<comment type="caution">
    <text evidence="12">The sequence shown here is derived from an EMBL/GenBank/DDBJ whole genome shotgun (WGS) entry which is preliminary data.</text>
</comment>
<evidence type="ECO:0000259" key="11">
    <source>
        <dbReference type="Pfam" id="PF02878"/>
    </source>
</evidence>
<dbReference type="SUPFAM" id="SSF53738">
    <property type="entry name" value="Phosphoglucomutase, first 3 domains"/>
    <property type="match status" value="1"/>
</dbReference>
<evidence type="ECO:0000256" key="4">
    <source>
        <dbReference type="ARBA" id="ARBA00010231"/>
    </source>
</evidence>
<evidence type="ECO:0000256" key="8">
    <source>
        <dbReference type="ARBA" id="ARBA00023235"/>
    </source>
</evidence>
<name>A0A9N9IUF3_FUNMO</name>
<proteinExistence type="inferred from homology"/>
<comment type="similarity">
    <text evidence="4">Belongs to the phosphohexose mutase family.</text>
</comment>
<evidence type="ECO:0000313" key="13">
    <source>
        <dbReference type="Proteomes" id="UP000789375"/>
    </source>
</evidence>
<evidence type="ECO:0000256" key="9">
    <source>
        <dbReference type="ARBA" id="ARBA00031926"/>
    </source>
</evidence>
<keyword evidence="7" id="KW-0460">Magnesium</keyword>
<protein>
    <recommendedName>
        <fullName evidence="5">phosphoacetylglucosamine mutase</fullName>
        <ecNumber evidence="5">5.4.2.3</ecNumber>
    </recommendedName>
    <alternativeName>
        <fullName evidence="10">Acetylglucosamine phosphomutase</fullName>
    </alternativeName>
    <alternativeName>
        <fullName evidence="9">N-acetylglucosamine-phosphate mutase</fullName>
    </alternativeName>
</protein>
<dbReference type="PANTHER" id="PTHR45955">
    <property type="entry name" value="PHOSPHOACETYLGLUCOSAMINE MUTASE"/>
    <property type="match status" value="1"/>
</dbReference>
<comment type="catalytic activity">
    <reaction evidence="1">
        <text>N-acetyl-alpha-D-glucosamine 1-phosphate = N-acetyl-D-glucosamine 6-phosphate</text>
        <dbReference type="Rhea" id="RHEA:23804"/>
        <dbReference type="ChEBI" id="CHEBI:57513"/>
        <dbReference type="ChEBI" id="CHEBI:57776"/>
        <dbReference type="EC" id="5.4.2.3"/>
    </reaction>
</comment>
<keyword evidence="6" id="KW-0479">Metal-binding</keyword>
<dbReference type="FunFam" id="3.40.120.10:FF:000013">
    <property type="entry name" value="Phosphoacetylglucosamine mutase"/>
    <property type="match status" value="1"/>
</dbReference>
<organism evidence="12 13">
    <name type="scientific">Funneliformis mosseae</name>
    <name type="common">Endomycorrhizal fungus</name>
    <name type="synonym">Glomus mosseae</name>
    <dbReference type="NCBI Taxonomy" id="27381"/>
    <lineage>
        <taxon>Eukaryota</taxon>
        <taxon>Fungi</taxon>
        <taxon>Fungi incertae sedis</taxon>
        <taxon>Mucoromycota</taxon>
        <taxon>Glomeromycotina</taxon>
        <taxon>Glomeromycetes</taxon>
        <taxon>Glomerales</taxon>
        <taxon>Glomeraceae</taxon>
        <taxon>Funneliformis</taxon>
    </lineage>
</organism>
<dbReference type="EC" id="5.4.2.3" evidence="5"/>
<dbReference type="InterPro" id="IPR005844">
    <property type="entry name" value="A-D-PHexomutase_a/b/a-I"/>
</dbReference>
<comment type="cofactor">
    <cofactor evidence="2">
        <name>Mg(2+)</name>
        <dbReference type="ChEBI" id="CHEBI:18420"/>
    </cofactor>
</comment>
<evidence type="ECO:0000256" key="7">
    <source>
        <dbReference type="ARBA" id="ARBA00022842"/>
    </source>
</evidence>
<dbReference type="GO" id="GO:0004610">
    <property type="term" value="F:phosphoacetylglucosamine mutase activity"/>
    <property type="evidence" value="ECO:0007669"/>
    <property type="project" value="UniProtKB-EC"/>
</dbReference>
<sequence>MSDSINYDQIKEAAAHHPKPQNLNYTYGTAGFRMKADLLDSVIFRVGILAVLRSKKLDSKTIGVMITASHNPEQDNGVKLVDPYGEMLEQSWEGYATRLANAQSVDDLVVIIKQIISQNDIDESKPATV</sequence>
<evidence type="ECO:0000313" key="12">
    <source>
        <dbReference type="EMBL" id="CAG8747205.1"/>
    </source>
</evidence>
<accession>A0A9N9IUF3</accession>
<keyword evidence="8" id="KW-0413">Isomerase</keyword>
<dbReference type="GO" id="GO:0005975">
    <property type="term" value="P:carbohydrate metabolic process"/>
    <property type="evidence" value="ECO:0007669"/>
    <property type="project" value="InterPro"/>
</dbReference>